<evidence type="ECO:0000313" key="3">
    <source>
        <dbReference type="EMBL" id="SMF88917.1"/>
    </source>
</evidence>
<dbReference type="PROSITE" id="PS51704">
    <property type="entry name" value="GP_PDE"/>
    <property type="match status" value="1"/>
</dbReference>
<dbReference type="InterPro" id="IPR017946">
    <property type="entry name" value="PLC-like_Pdiesterase_TIM-brl"/>
</dbReference>
<gene>
    <name evidence="3" type="ORF">SAMN05661091_4452</name>
</gene>
<protein>
    <submittedName>
        <fullName evidence="3">Glycerophosphoryl diester phosphodiesterase</fullName>
    </submittedName>
</protein>
<evidence type="ECO:0000259" key="2">
    <source>
        <dbReference type="PROSITE" id="PS51704"/>
    </source>
</evidence>
<dbReference type="Pfam" id="PF03009">
    <property type="entry name" value="GDPD"/>
    <property type="match status" value="1"/>
</dbReference>
<name>A0A1X7HLG8_9BACL</name>
<reference evidence="3 4" key="1">
    <citation type="submission" date="2017-04" db="EMBL/GenBank/DDBJ databases">
        <authorList>
            <person name="Afonso C.L."/>
            <person name="Miller P.J."/>
            <person name="Scott M.A."/>
            <person name="Spackman E."/>
            <person name="Goraichik I."/>
            <person name="Dimitrov K.M."/>
            <person name="Suarez D.L."/>
            <person name="Swayne D.E."/>
        </authorList>
    </citation>
    <scope>NUCLEOTIDE SEQUENCE [LARGE SCALE GENOMIC DNA]</scope>
    <source>
        <strain evidence="3 4">N3/975</strain>
    </source>
</reference>
<proteinExistence type="predicted"/>
<sequence>MKIGSWSVIVAAVSLSLSVCSAYASLEKSTPNKWLMERHNVLRIAHRGTSGYAPENTMAAFEHASNMGADMIELDVQLSSDRHVVVIHDTKVNRTSTGKGKVHKMTLNQLQKLDAGSWYDSRFKGQRIPTLDEVLRRFGGKMPLLIEMKSHAANPGIEQKTADLIRKHGLDKFSGKHPELIVQSFHIASLQRFHKILPDIPLAVLVSNPLELTDERIREFAPFANYVNPSMAAVNEEKIRKIHNAGMKVFVWDVQHLLEIPPLLQAGVDGIITDYPDIVPTHIYSTKVSDTSHTP</sequence>
<dbReference type="Proteomes" id="UP000192940">
    <property type="component" value="Chromosome I"/>
</dbReference>
<dbReference type="InterPro" id="IPR030395">
    <property type="entry name" value="GP_PDE_dom"/>
</dbReference>
<evidence type="ECO:0000313" key="4">
    <source>
        <dbReference type="Proteomes" id="UP000192940"/>
    </source>
</evidence>
<feature type="signal peptide" evidence="1">
    <location>
        <begin position="1"/>
        <end position="24"/>
    </location>
</feature>
<feature type="chain" id="PRO_5013231061" evidence="1">
    <location>
        <begin position="25"/>
        <end position="295"/>
    </location>
</feature>
<evidence type="ECO:0000256" key="1">
    <source>
        <dbReference type="SAM" id="SignalP"/>
    </source>
</evidence>
<organism evidence="3 4">
    <name type="scientific">Paenibacillus uliginis N3/975</name>
    <dbReference type="NCBI Taxonomy" id="1313296"/>
    <lineage>
        <taxon>Bacteria</taxon>
        <taxon>Bacillati</taxon>
        <taxon>Bacillota</taxon>
        <taxon>Bacilli</taxon>
        <taxon>Bacillales</taxon>
        <taxon>Paenibacillaceae</taxon>
        <taxon>Paenibacillus</taxon>
    </lineage>
</organism>
<keyword evidence="4" id="KW-1185">Reference proteome</keyword>
<dbReference type="AlphaFoldDB" id="A0A1X7HLG8"/>
<dbReference type="EMBL" id="LT840184">
    <property type="protein sequence ID" value="SMF88917.1"/>
    <property type="molecule type" value="Genomic_DNA"/>
</dbReference>
<dbReference type="RefSeq" id="WP_244562791.1">
    <property type="nucleotide sequence ID" value="NZ_LT840184.1"/>
</dbReference>
<dbReference type="PANTHER" id="PTHR46211:SF1">
    <property type="entry name" value="GLYCEROPHOSPHODIESTER PHOSPHODIESTERASE, CYTOPLASMIC"/>
    <property type="match status" value="1"/>
</dbReference>
<keyword evidence="1" id="KW-0732">Signal</keyword>
<dbReference type="STRING" id="1313296.SAMN05661091_4452"/>
<dbReference type="SUPFAM" id="SSF51695">
    <property type="entry name" value="PLC-like phosphodiesterases"/>
    <property type="match status" value="1"/>
</dbReference>
<accession>A0A1X7HLG8</accession>
<dbReference type="GO" id="GO:0008081">
    <property type="term" value="F:phosphoric diester hydrolase activity"/>
    <property type="evidence" value="ECO:0007669"/>
    <property type="project" value="InterPro"/>
</dbReference>
<dbReference type="Gene3D" id="3.20.20.190">
    <property type="entry name" value="Phosphatidylinositol (PI) phosphodiesterase"/>
    <property type="match status" value="1"/>
</dbReference>
<feature type="domain" description="GP-PDE" evidence="2">
    <location>
        <begin position="41"/>
        <end position="283"/>
    </location>
</feature>
<dbReference type="GO" id="GO:0006629">
    <property type="term" value="P:lipid metabolic process"/>
    <property type="evidence" value="ECO:0007669"/>
    <property type="project" value="InterPro"/>
</dbReference>
<dbReference type="PANTHER" id="PTHR46211">
    <property type="entry name" value="GLYCEROPHOSPHORYL DIESTER PHOSPHODIESTERASE"/>
    <property type="match status" value="1"/>
</dbReference>